<sequence length="74" mass="8641">MINQLIQISTHSFKYRGFLIVKLPAKTMNPVTRYHVQRNDDSFGLFDSMSDAKKYIDSLFLIIDELPFYPLIKG</sequence>
<evidence type="ECO:0000313" key="2">
    <source>
        <dbReference type="Proteomes" id="UP000682358"/>
    </source>
</evidence>
<dbReference type="EMBL" id="CP076405">
    <property type="protein sequence ID" value="QWQ19399.1"/>
    <property type="molecule type" value="Genomic_DNA"/>
</dbReference>
<evidence type="ECO:0000313" key="1">
    <source>
        <dbReference type="EMBL" id="QWQ19399.1"/>
    </source>
</evidence>
<dbReference type="Proteomes" id="UP000682358">
    <property type="component" value="Chromosome"/>
</dbReference>
<dbReference type="RefSeq" id="WP_211888177.1">
    <property type="nucleotide sequence ID" value="NZ_CP076405.1"/>
</dbReference>
<gene>
    <name evidence="1" type="ORF">KOF27_12205</name>
</gene>
<accession>A0AAJ4NGS3</accession>
<proteinExistence type="predicted"/>
<protein>
    <submittedName>
        <fullName evidence="1">Uncharacterized protein</fullName>
    </submittedName>
</protein>
<organism evidence="1 2">
    <name type="scientific">Providencia rettgeri</name>
    <dbReference type="NCBI Taxonomy" id="587"/>
    <lineage>
        <taxon>Bacteria</taxon>
        <taxon>Pseudomonadati</taxon>
        <taxon>Pseudomonadota</taxon>
        <taxon>Gammaproteobacteria</taxon>
        <taxon>Enterobacterales</taxon>
        <taxon>Morganellaceae</taxon>
        <taxon>Providencia</taxon>
    </lineage>
</organism>
<dbReference type="AlphaFoldDB" id="A0AAJ4NGS3"/>
<reference evidence="1" key="1">
    <citation type="submission" date="2021-06" db="EMBL/GenBank/DDBJ databases">
        <title>Emergence of genetically related NDM-1-producing Providencia rettgeri strains in Argentina.</title>
        <authorList>
            <person name="Pasteran F."/>
            <person name="Meo A."/>
            <person name="Gomez S."/>
            <person name="Derdoy L."/>
            <person name="Albronoz E."/>
            <person name="Faccone D."/>
            <person name="Guerriero L."/>
            <person name="Archuby D."/>
            <person name="Tarzia A."/>
            <person name="Lopez M."/>
            <person name="Corso A."/>
        </authorList>
    </citation>
    <scope>NUCLEOTIDE SEQUENCE</scope>
    <source>
        <strain evidence="1">PreM15628</strain>
    </source>
</reference>
<name>A0AAJ4NGS3_PRORE</name>